<dbReference type="EMBL" id="QWGB01000005">
    <property type="protein sequence ID" value="RIJ24274.1"/>
    <property type="molecule type" value="Genomic_DNA"/>
</dbReference>
<sequence length="102" mass="11551">MSKLVLVISFFSNLAAISEAGPPASFDEPKSVEREMAGDKLPSEFERGDYLPIQYRGNLLNHWKTEGLREPDAGFEWVRADQYAFLINPTSGFIRDIVELED</sequence>
<dbReference type="InterPro" id="IPR024572">
    <property type="entry name" value="RcnB"/>
</dbReference>
<dbReference type="OrthoDB" id="9808839at2"/>
<dbReference type="Pfam" id="PF11776">
    <property type="entry name" value="RcnB"/>
    <property type="match status" value="1"/>
</dbReference>
<dbReference type="Gene3D" id="3.10.450.160">
    <property type="entry name" value="inner membrane protein cigr"/>
    <property type="match status" value="1"/>
</dbReference>
<evidence type="ECO:0000313" key="1">
    <source>
        <dbReference type="EMBL" id="RIJ24274.1"/>
    </source>
</evidence>
<comment type="caution">
    <text evidence="1">The sequence shown here is derived from an EMBL/GenBank/DDBJ whole genome shotgun (WGS) entry which is preliminary data.</text>
</comment>
<dbReference type="RefSeq" id="WP_119379463.1">
    <property type="nucleotide sequence ID" value="NZ_QWGB01000005.1"/>
</dbReference>
<protein>
    <recommendedName>
        <fullName evidence="3">RcnB family protein</fullName>
    </recommendedName>
</protein>
<dbReference type="AlphaFoldDB" id="A0A399R1B6"/>
<reference evidence="1 2" key="1">
    <citation type="submission" date="2018-08" db="EMBL/GenBank/DDBJ databases">
        <title>Henriciella mobilis sp. nov., isolated from seawater.</title>
        <authorList>
            <person name="Cheng H."/>
            <person name="Wu Y.-H."/>
            <person name="Xu X.-W."/>
            <person name="Guo L.-L."/>
        </authorList>
    </citation>
    <scope>NUCLEOTIDE SEQUENCE [LARGE SCALE GENOMIC DNA]</scope>
    <source>
        <strain evidence="1 2">CCUG66934</strain>
    </source>
</reference>
<organism evidence="1 2">
    <name type="scientific">Henriciella barbarensis</name>
    <dbReference type="NCBI Taxonomy" id="86342"/>
    <lineage>
        <taxon>Bacteria</taxon>
        <taxon>Pseudomonadati</taxon>
        <taxon>Pseudomonadota</taxon>
        <taxon>Alphaproteobacteria</taxon>
        <taxon>Hyphomonadales</taxon>
        <taxon>Hyphomonadaceae</taxon>
        <taxon>Henriciella</taxon>
    </lineage>
</organism>
<dbReference type="Proteomes" id="UP000265431">
    <property type="component" value="Unassembled WGS sequence"/>
</dbReference>
<evidence type="ECO:0008006" key="3">
    <source>
        <dbReference type="Google" id="ProtNLM"/>
    </source>
</evidence>
<name>A0A399R1B6_9PROT</name>
<gene>
    <name evidence="1" type="ORF">D1224_08540</name>
</gene>
<evidence type="ECO:0000313" key="2">
    <source>
        <dbReference type="Proteomes" id="UP000265431"/>
    </source>
</evidence>
<proteinExistence type="predicted"/>
<accession>A0A399R1B6</accession>
<keyword evidence="2" id="KW-1185">Reference proteome</keyword>